<feature type="region of interest" description="Disordered" evidence="1">
    <location>
        <begin position="1"/>
        <end position="21"/>
    </location>
</feature>
<proteinExistence type="predicted"/>
<keyword evidence="3" id="KW-1185">Reference proteome</keyword>
<gene>
    <name evidence="2" type="ORF">LITE_LOCUS25039</name>
</gene>
<feature type="compositionally biased region" description="Low complexity" evidence="1">
    <location>
        <begin position="1"/>
        <end position="11"/>
    </location>
</feature>
<protein>
    <submittedName>
        <fullName evidence="2">Uncharacterized protein</fullName>
    </submittedName>
</protein>
<evidence type="ECO:0000256" key="1">
    <source>
        <dbReference type="SAM" id="MobiDB-lite"/>
    </source>
</evidence>
<organism evidence="2 3">
    <name type="scientific">Linum tenue</name>
    <dbReference type="NCBI Taxonomy" id="586396"/>
    <lineage>
        <taxon>Eukaryota</taxon>
        <taxon>Viridiplantae</taxon>
        <taxon>Streptophyta</taxon>
        <taxon>Embryophyta</taxon>
        <taxon>Tracheophyta</taxon>
        <taxon>Spermatophyta</taxon>
        <taxon>Magnoliopsida</taxon>
        <taxon>eudicotyledons</taxon>
        <taxon>Gunneridae</taxon>
        <taxon>Pentapetalae</taxon>
        <taxon>rosids</taxon>
        <taxon>fabids</taxon>
        <taxon>Malpighiales</taxon>
        <taxon>Linaceae</taxon>
        <taxon>Linum</taxon>
    </lineage>
</organism>
<sequence>MEPQGRRQAPAPRREARPAELVANQQVDPRAFGEILPTPVVQSALAAGRAPRLHGGGGRDDRIKSIYFLFLFYDVSKAS</sequence>
<name>A0AAV0LQ38_9ROSI</name>
<reference evidence="2" key="1">
    <citation type="submission" date="2022-08" db="EMBL/GenBank/DDBJ databases">
        <authorList>
            <person name="Gutierrez-Valencia J."/>
        </authorList>
    </citation>
    <scope>NUCLEOTIDE SEQUENCE</scope>
</reference>
<evidence type="ECO:0000313" key="2">
    <source>
        <dbReference type="EMBL" id="CAI0436326.1"/>
    </source>
</evidence>
<comment type="caution">
    <text evidence="2">The sequence shown here is derived from an EMBL/GenBank/DDBJ whole genome shotgun (WGS) entry which is preliminary data.</text>
</comment>
<dbReference type="AlphaFoldDB" id="A0AAV0LQ38"/>
<accession>A0AAV0LQ38</accession>
<dbReference type="EMBL" id="CAMGYJ010000006">
    <property type="protein sequence ID" value="CAI0436326.1"/>
    <property type="molecule type" value="Genomic_DNA"/>
</dbReference>
<dbReference type="Proteomes" id="UP001154282">
    <property type="component" value="Unassembled WGS sequence"/>
</dbReference>
<evidence type="ECO:0000313" key="3">
    <source>
        <dbReference type="Proteomes" id="UP001154282"/>
    </source>
</evidence>